<dbReference type="RefSeq" id="WP_090884823.1">
    <property type="nucleotide sequence ID" value="NZ_FOGG01000014.1"/>
</dbReference>
<dbReference type="EMBL" id="FOGG01000014">
    <property type="protein sequence ID" value="SER69736.1"/>
    <property type="molecule type" value="Genomic_DNA"/>
</dbReference>
<organism evidence="1 2">
    <name type="scientific">Pedobacter rhizosphaerae</name>
    <dbReference type="NCBI Taxonomy" id="390241"/>
    <lineage>
        <taxon>Bacteria</taxon>
        <taxon>Pseudomonadati</taxon>
        <taxon>Bacteroidota</taxon>
        <taxon>Sphingobacteriia</taxon>
        <taxon>Sphingobacteriales</taxon>
        <taxon>Sphingobacteriaceae</taxon>
        <taxon>Pedobacter</taxon>
    </lineage>
</organism>
<sequence length="167" mass="18756">MKKILFALLVLFIANVGCKKTGIDGGGLCACSPVVQPSMAFLIKDANGIDLLNPKTTGYFEKTKIQLYAKDANNTIKQVNFDIRQPFSYTNNLAVSYYQLSSSQIMSVAKSESLKFYLKLGDTKLYEIKLKVNNYFVEKVTVDDLEISKEFPTIQEPTINNIYSIKI</sequence>
<gene>
    <name evidence="1" type="ORF">SAMN04488023_11434</name>
</gene>
<accession>A0A1H9RAH3</accession>
<protein>
    <submittedName>
        <fullName evidence="1">Uncharacterized protein</fullName>
    </submittedName>
</protein>
<dbReference type="OrthoDB" id="757813at2"/>
<evidence type="ECO:0000313" key="1">
    <source>
        <dbReference type="EMBL" id="SER69736.1"/>
    </source>
</evidence>
<reference evidence="1 2" key="1">
    <citation type="submission" date="2016-10" db="EMBL/GenBank/DDBJ databases">
        <authorList>
            <person name="de Groot N.N."/>
        </authorList>
    </citation>
    <scope>NUCLEOTIDE SEQUENCE [LARGE SCALE GENOMIC DNA]</scope>
    <source>
        <strain evidence="1 2">DSM 18610</strain>
    </source>
</reference>
<dbReference type="AlphaFoldDB" id="A0A1H9RAH3"/>
<evidence type="ECO:0000313" key="2">
    <source>
        <dbReference type="Proteomes" id="UP000199572"/>
    </source>
</evidence>
<proteinExistence type="predicted"/>
<dbReference type="Proteomes" id="UP000199572">
    <property type="component" value="Unassembled WGS sequence"/>
</dbReference>
<name>A0A1H9RAH3_9SPHI</name>
<keyword evidence="2" id="KW-1185">Reference proteome</keyword>